<evidence type="ECO:0000256" key="1">
    <source>
        <dbReference type="SAM" id="MobiDB-lite"/>
    </source>
</evidence>
<evidence type="ECO:0000259" key="2">
    <source>
        <dbReference type="Pfam" id="PF12697"/>
    </source>
</evidence>
<dbReference type="Proteomes" id="UP000092582">
    <property type="component" value="Chromosome 1"/>
</dbReference>
<dbReference type="GO" id="GO:0046464">
    <property type="term" value="P:acylglycerol catabolic process"/>
    <property type="evidence" value="ECO:0007669"/>
    <property type="project" value="TreeGrafter"/>
</dbReference>
<dbReference type="PANTHER" id="PTHR43798:SF5">
    <property type="entry name" value="MONOACYLGLYCEROL LIPASE ABHD6"/>
    <property type="match status" value="1"/>
</dbReference>
<protein>
    <recommendedName>
        <fullName evidence="2">AB hydrolase-1 domain-containing protein</fullName>
    </recommendedName>
</protein>
<dbReference type="PANTHER" id="PTHR43798">
    <property type="entry name" value="MONOACYLGLYCEROL LIPASE"/>
    <property type="match status" value="1"/>
</dbReference>
<dbReference type="EMBL" id="CP016282">
    <property type="protein sequence ID" value="ANP71886.1"/>
    <property type="molecule type" value="Genomic_DNA"/>
</dbReference>
<dbReference type="SUPFAM" id="SSF53474">
    <property type="entry name" value="alpha/beta-Hydrolases"/>
    <property type="match status" value="1"/>
</dbReference>
<dbReference type="STRING" id="670052.PA27867_0919"/>
<accession>A0A1B1BHA6</accession>
<evidence type="ECO:0000313" key="4">
    <source>
        <dbReference type="Proteomes" id="UP000092582"/>
    </source>
</evidence>
<dbReference type="RefSeq" id="WP_066593921.1">
    <property type="nucleotide sequence ID" value="NZ_CP016282.1"/>
</dbReference>
<dbReference type="InterPro" id="IPR050266">
    <property type="entry name" value="AB_hydrolase_sf"/>
</dbReference>
<dbReference type="InterPro" id="IPR000639">
    <property type="entry name" value="Epox_hydrolase-like"/>
</dbReference>
<dbReference type="InterPro" id="IPR000073">
    <property type="entry name" value="AB_hydrolase_1"/>
</dbReference>
<keyword evidence="4" id="KW-1185">Reference proteome</keyword>
<feature type="domain" description="AB hydrolase-1" evidence="2">
    <location>
        <begin position="62"/>
        <end position="318"/>
    </location>
</feature>
<dbReference type="AlphaFoldDB" id="A0A1B1BHA6"/>
<reference evidence="3 4" key="1">
    <citation type="submission" date="2016-06" db="EMBL/GenBank/DDBJ databases">
        <title>Genome sequencing of Cryobacterium arcticum PAMC 27867.</title>
        <authorList>
            <person name="Lee J."/>
            <person name="Kim O.-S."/>
        </authorList>
    </citation>
    <scope>NUCLEOTIDE SEQUENCE [LARGE SCALE GENOMIC DNA]</scope>
    <source>
        <strain evidence="3 4">PAMC 27867</strain>
    </source>
</reference>
<proteinExistence type="predicted"/>
<sequence length="348" mass="36683">MTNTPGAATVPGSDPRYAPFPLTTDEQRLGLITSRIDTELGMVTVRHGRRTGPTTGGRGATILLHGAAGSWSTWTPLIAAADRAGAAPLTDLIIPDLPGWGDTPLATDESAETIESLAAVVAEIALALGYQRWQVFGHSLGGVVALELASSEPRRTRFVGLVSATTFSVIESVQHPLTRFSVLPGFTMLLGVMRVLSGLGRAGTGLVRTLHRLGLLRNLVTPLFSRVSEIDVSVVAALGAEARPRSFALAADRAGRYDAAGAWAGITCPVRSVHGDRDVFVTAIDDDRMATVIADLHVTVLDGTGHFAHVERPFDTLLAVLPRAGQDSALIDRDAGGEAAVDHELRAR</sequence>
<dbReference type="Gene3D" id="3.40.50.1820">
    <property type="entry name" value="alpha/beta hydrolase"/>
    <property type="match status" value="1"/>
</dbReference>
<evidence type="ECO:0000313" key="3">
    <source>
        <dbReference type="EMBL" id="ANP71886.1"/>
    </source>
</evidence>
<dbReference type="OrthoDB" id="27092at2"/>
<gene>
    <name evidence="3" type="ORF">PA27867_0919</name>
</gene>
<dbReference type="KEGG" id="cart:PA27867_0919"/>
<organism evidence="3 4">
    <name type="scientific">Cryobacterium arcticum</name>
    <dbReference type="NCBI Taxonomy" id="670052"/>
    <lineage>
        <taxon>Bacteria</taxon>
        <taxon>Bacillati</taxon>
        <taxon>Actinomycetota</taxon>
        <taxon>Actinomycetes</taxon>
        <taxon>Micrococcales</taxon>
        <taxon>Microbacteriaceae</taxon>
        <taxon>Cryobacterium</taxon>
    </lineage>
</organism>
<dbReference type="Pfam" id="PF12697">
    <property type="entry name" value="Abhydrolase_6"/>
    <property type="match status" value="1"/>
</dbReference>
<name>A0A1B1BHA6_9MICO</name>
<feature type="region of interest" description="Disordered" evidence="1">
    <location>
        <begin position="1"/>
        <end position="21"/>
    </location>
</feature>
<dbReference type="InterPro" id="IPR029058">
    <property type="entry name" value="AB_hydrolase_fold"/>
</dbReference>
<dbReference type="PRINTS" id="PR00412">
    <property type="entry name" value="EPOXHYDRLASE"/>
</dbReference>
<dbReference type="GO" id="GO:0016020">
    <property type="term" value="C:membrane"/>
    <property type="evidence" value="ECO:0007669"/>
    <property type="project" value="TreeGrafter"/>
</dbReference>
<dbReference type="GO" id="GO:0047372">
    <property type="term" value="F:monoacylglycerol lipase activity"/>
    <property type="evidence" value="ECO:0007669"/>
    <property type="project" value="TreeGrafter"/>
</dbReference>